<dbReference type="RefSeq" id="WP_249313325.1">
    <property type="nucleotide sequence ID" value="NZ_JACRSU010000003.1"/>
</dbReference>
<accession>A0A926DQ43</accession>
<proteinExistence type="predicted"/>
<evidence type="ECO:0008006" key="3">
    <source>
        <dbReference type="Google" id="ProtNLM"/>
    </source>
</evidence>
<comment type="caution">
    <text evidence="1">The sequence shown here is derived from an EMBL/GenBank/DDBJ whole genome shotgun (WGS) entry which is preliminary data.</text>
</comment>
<dbReference type="Proteomes" id="UP000611762">
    <property type="component" value="Unassembled WGS sequence"/>
</dbReference>
<evidence type="ECO:0000313" key="1">
    <source>
        <dbReference type="EMBL" id="MBC8541289.1"/>
    </source>
</evidence>
<sequence length="309" mass="34610">MGKVTTNVTEYKNFGKCLEIANGIVKLLVTIDVGPRVINYSFIDGENMMFEDVNKDFSESGPAFDKFGGGTWYIYGGHRLWTSPEGMPKSYYPDNEPVPYELIENGAVFKPAAQTWNQYQFEIAITLDPDSSKVSLTHKITNCAAWDVKLAPWTLTVLSPGGFEIVAQPTKDTGLLGNRLMALWPYTNMMDDRVTWGNKYIGLEQKSGHPDKFKVGINSEHGFAMYFNHGDLFIKQYAPIENGCYPDGGMSFETFTNALFLEMETLGEISSIAPGASVTHNECWSLFQEARPEGYCEKTIDALVEKYVK</sequence>
<gene>
    <name evidence="1" type="ORF">H8698_09910</name>
</gene>
<protein>
    <recommendedName>
        <fullName evidence="3">DUF4380 domain-containing protein</fullName>
    </recommendedName>
</protein>
<dbReference type="EMBL" id="JACRSU010000003">
    <property type="protein sequence ID" value="MBC8541289.1"/>
    <property type="molecule type" value="Genomic_DNA"/>
</dbReference>
<dbReference type="AlphaFoldDB" id="A0A926DQ43"/>
<keyword evidence="2" id="KW-1185">Reference proteome</keyword>
<organism evidence="1 2">
    <name type="scientific">Congzhengia minquanensis</name>
    <dbReference type="NCBI Taxonomy" id="2763657"/>
    <lineage>
        <taxon>Bacteria</taxon>
        <taxon>Bacillati</taxon>
        <taxon>Bacillota</taxon>
        <taxon>Clostridia</taxon>
        <taxon>Eubacteriales</taxon>
        <taxon>Oscillospiraceae</taxon>
        <taxon>Congzhengia</taxon>
    </lineage>
</organism>
<evidence type="ECO:0000313" key="2">
    <source>
        <dbReference type="Proteomes" id="UP000611762"/>
    </source>
</evidence>
<name>A0A926DQ43_9FIRM</name>
<reference evidence="1" key="1">
    <citation type="submission" date="2020-08" db="EMBL/GenBank/DDBJ databases">
        <title>Genome public.</title>
        <authorList>
            <person name="Liu C."/>
            <person name="Sun Q."/>
        </authorList>
    </citation>
    <scope>NUCLEOTIDE SEQUENCE</scope>
    <source>
        <strain evidence="1">H8</strain>
    </source>
</reference>